<evidence type="ECO:0000256" key="3">
    <source>
        <dbReference type="PROSITE-ProRule" id="PRU00169"/>
    </source>
</evidence>
<dbReference type="Gene3D" id="3.40.50.2300">
    <property type="match status" value="1"/>
</dbReference>
<keyword evidence="2" id="KW-0238">DNA-binding</keyword>
<dbReference type="AlphaFoldDB" id="B1Y7F6"/>
<dbReference type="GO" id="GO:0003677">
    <property type="term" value="F:DNA binding"/>
    <property type="evidence" value="ECO:0007669"/>
    <property type="project" value="UniProtKB-KW"/>
</dbReference>
<evidence type="ECO:0000259" key="4">
    <source>
        <dbReference type="PROSITE" id="PS50043"/>
    </source>
</evidence>
<protein>
    <submittedName>
        <fullName evidence="6">Two component transcriptional regulator, LuxR family</fullName>
    </submittedName>
</protein>
<dbReference type="Proteomes" id="UP000001693">
    <property type="component" value="Chromosome"/>
</dbReference>
<dbReference type="InterPro" id="IPR011006">
    <property type="entry name" value="CheY-like_superfamily"/>
</dbReference>
<feature type="domain" description="Response regulatory" evidence="5">
    <location>
        <begin position="18"/>
        <end position="137"/>
    </location>
</feature>
<accession>B1Y7F6</accession>
<reference evidence="6 7" key="1">
    <citation type="submission" date="2008-03" db="EMBL/GenBank/DDBJ databases">
        <title>Complete sequence of Leptothrix cholodnii SP-6.</title>
        <authorList>
            <consortium name="US DOE Joint Genome Institute"/>
            <person name="Copeland A."/>
            <person name="Lucas S."/>
            <person name="Lapidus A."/>
            <person name="Glavina del Rio T."/>
            <person name="Dalin E."/>
            <person name="Tice H."/>
            <person name="Bruce D."/>
            <person name="Goodwin L."/>
            <person name="Pitluck S."/>
            <person name="Chertkov O."/>
            <person name="Brettin T."/>
            <person name="Detter J.C."/>
            <person name="Han C."/>
            <person name="Kuske C.R."/>
            <person name="Schmutz J."/>
            <person name="Larimer F."/>
            <person name="Land M."/>
            <person name="Hauser L."/>
            <person name="Kyrpides N."/>
            <person name="Lykidis A."/>
            <person name="Emerson D."/>
            <person name="Richardson P."/>
        </authorList>
    </citation>
    <scope>NUCLEOTIDE SEQUENCE [LARGE SCALE GENOMIC DNA]</scope>
    <source>
        <strain evidence="7">ATCC 51168 / LMG 8142 / SP-6</strain>
    </source>
</reference>
<sequence>MSVTDSSVPTPPPATPWRIALADDHAIVRVGYRRLLELEPDLSVVAEYADADSAAADLCQARRTAVDLLILDLSMPGRSGLDLLRQLQRDRPALKVLMVSMHDSAALVGQCLGAGACGFVAKSSDPQALIGAVRQALRGEVVDTHGPSAPPRAGRRPLPHEQLTGRELEVLQLLLAGLGVEVAAARIGLSEKTVSNYQTQIRQKLGVANSIELVHYARQHGLMP</sequence>
<dbReference type="GO" id="GO:0000160">
    <property type="term" value="P:phosphorelay signal transduction system"/>
    <property type="evidence" value="ECO:0007669"/>
    <property type="project" value="InterPro"/>
</dbReference>
<dbReference type="EMBL" id="CP001013">
    <property type="protein sequence ID" value="ACB36104.1"/>
    <property type="molecule type" value="Genomic_DNA"/>
</dbReference>
<dbReference type="SMART" id="SM00448">
    <property type="entry name" value="REC"/>
    <property type="match status" value="1"/>
</dbReference>
<proteinExistence type="predicted"/>
<name>B1Y7F6_LEPCP</name>
<evidence type="ECO:0000256" key="2">
    <source>
        <dbReference type="ARBA" id="ARBA00023125"/>
    </source>
</evidence>
<dbReference type="eggNOG" id="COG2197">
    <property type="taxonomic scope" value="Bacteria"/>
</dbReference>
<dbReference type="PROSITE" id="PS50043">
    <property type="entry name" value="HTH_LUXR_2"/>
    <property type="match status" value="1"/>
</dbReference>
<gene>
    <name evidence="6" type="ordered locus">Lcho_3850</name>
</gene>
<dbReference type="InterPro" id="IPR058245">
    <property type="entry name" value="NreC/VraR/RcsB-like_REC"/>
</dbReference>
<dbReference type="STRING" id="395495.Lcho_3850"/>
<keyword evidence="7" id="KW-1185">Reference proteome</keyword>
<dbReference type="InterPro" id="IPR001789">
    <property type="entry name" value="Sig_transdc_resp-reg_receiver"/>
</dbReference>
<evidence type="ECO:0000313" key="6">
    <source>
        <dbReference type="EMBL" id="ACB36104.1"/>
    </source>
</evidence>
<feature type="domain" description="HTH luxR-type" evidence="4">
    <location>
        <begin position="156"/>
        <end position="221"/>
    </location>
</feature>
<dbReference type="InterPro" id="IPR000792">
    <property type="entry name" value="Tscrpt_reg_LuxR_C"/>
</dbReference>
<dbReference type="PRINTS" id="PR00038">
    <property type="entry name" value="HTHLUXR"/>
</dbReference>
<dbReference type="GO" id="GO:0006355">
    <property type="term" value="P:regulation of DNA-templated transcription"/>
    <property type="evidence" value="ECO:0007669"/>
    <property type="project" value="InterPro"/>
</dbReference>
<dbReference type="Pfam" id="PF00072">
    <property type="entry name" value="Response_reg"/>
    <property type="match status" value="1"/>
</dbReference>
<dbReference type="Pfam" id="PF00196">
    <property type="entry name" value="GerE"/>
    <property type="match status" value="1"/>
</dbReference>
<dbReference type="HOGENOM" id="CLU_000445_90_1_4"/>
<dbReference type="SUPFAM" id="SSF52172">
    <property type="entry name" value="CheY-like"/>
    <property type="match status" value="1"/>
</dbReference>
<dbReference type="InterPro" id="IPR016032">
    <property type="entry name" value="Sig_transdc_resp-reg_C-effctor"/>
</dbReference>
<dbReference type="OrthoDB" id="9816469at2"/>
<dbReference type="CDD" id="cd06170">
    <property type="entry name" value="LuxR_C_like"/>
    <property type="match status" value="1"/>
</dbReference>
<dbReference type="CDD" id="cd17535">
    <property type="entry name" value="REC_NarL-like"/>
    <property type="match status" value="1"/>
</dbReference>
<dbReference type="PANTHER" id="PTHR43214:SF43">
    <property type="entry name" value="TWO-COMPONENT RESPONSE REGULATOR"/>
    <property type="match status" value="1"/>
</dbReference>
<dbReference type="PROSITE" id="PS50110">
    <property type="entry name" value="RESPONSE_REGULATORY"/>
    <property type="match status" value="1"/>
</dbReference>
<dbReference type="InterPro" id="IPR039420">
    <property type="entry name" value="WalR-like"/>
</dbReference>
<dbReference type="RefSeq" id="WP_012348851.1">
    <property type="nucleotide sequence ID" value="NC_010524.1"/>
</dbReference>
<keyword evidence="1 3" id="KW-0597">Phosphoprotein</keyword>
<evidence type="ECO:0000256" key="1">
    <source>
        <dbReference type="ARBA" id="ARBA00022553"/>
    </source>
</evidence>
<organism evidence="6 7">
    <name type="scientific">Leptothrix cholodnii (strain ATCC 51168 / LMG 8142 / SP-6)</name>
    <name type="common">Leptothrix discophora (strain SP-6)</name>
    <dbReference type="NCBI Taxonomy" id="395495"/>
    <lineage>
        <taxon>Bacteria</taxon>
        <taxon>Pseudomonadati</taxon>
        <taxon>Pseudomonadota</taxon>
        <taxon>Betaproteobacteria</taxon>
        <taxon>Burkholderiales</taxon>
        <taxon>Sphaerotilaceae</taxon>
        <taxon>Leptothrix</taxon>
    </lineage>
</organism>
<evidence type="ECO:0000259" key="5">
    <source>
        <dbReference type="PROSITE" id="PS50110"/>
    </source>
</evidence>
<feature type="modified residue" description="4-aspartylphosphate" evidence="3">
    <location>
        <position position="72"/>
    </location>
</feature>
<dbReference type="SUPFAM" id="SSF46894">
    <property type="entry name" value="C-terminal effector domain of the bipartite response regulators"/>
    <property type="match status" value="1"/>
</dbReference>
<dbReference type="KEGG" id="lch:Lcho_3850"/>
<dbReference type="PANTHER" id="PTHR43214">
    <property type="entry name" value="TWO-COMPONENT RESPONSE REGULATOR"/>
    <property type="match status" value="1"/>
</dbReference>
<dbReference type="SMART" id="SM00421">
    <property type="entry name" value="HTH_LUXR"/>
    <property type="match status" value="1"/>
</dbReference>
<evidence type="ECO:0000313" key="7">
    <source>
        <dbReference type="Proteomes" id="UP000001693"/>
    </source>
</evidence>